<dbReference type="Pfam" id="PF06414">
    <property type="entry name" value="Zeta_toxin"/>
    <property type="match status" value="1"/>
</dbReference>
<keyword evidence="2" id="KW-0067">ATP-binding</keyword>
<name>A0A444W256_9FLAO</name>
<dbReference type="AlphaFoldDB" id="A0A444W256"/>
<gene>
    <name evidence="4" type="ORF">NU08_0756</name>
</gene>
<dbReference type="InterPro" id="IPR027417">
    <property type="entry name" value="P-loop_NTPase"/>
</dbReference>
<evidence type="ECO:0000256" key="2">
    <source>
        <dbReference type="ARBA" id="ARBA00022840"/>
    </source>
</evidence>
<evidence type="ECO:0000313" key="4">
    <source>
        <dbReference type="EMBL" id="RYJ40000.1"/>
    </source>
</evidence>
<comment type="caution">
    <text evidence="4">The sequence shown here is derived from an EMBL/GenBank/DDBJ whole genome shotgun (WGS) entry which is preliminary data.</text>
</comment>
<dbReference type="SUPFAM" id="SSF52540">
    <property type="entry name" value="P-loop containing nucleoside triphosphate hydrolases"/>
    <property type="match status" value="1"/>
</dbReference>
<dbReference type="InterPro" id="IPR010488">
    <property type="entry name" value="Zeta_toxin_domain"/>
</dbReference>
<dbReference type="EMBL" id="JUIV01000002">
    <property type="protein sequence ID" value="RYJ40000.1"/>
    <property type="molecule type" value="Genomic_DNA"/>
</dbReference>
<evidence type="ECO:0000256" key="1">
    <source>
        <dbReference type="ARBA" id="ARBA00022741"/>
    </source>
</evidence>
<protein>
    <submittedName>
        <fullName evidence="4">Zeta_toxin multi-domain protein</fullName>
    </submittedName>
</protein>
<dbReference type="RefSeq" id="WP_129745903.1">
    <property type="nucleotide sequence ID" value="NZ_JUIV01000002.1"/>
</dbReference>
<dbReference type="OrthoDB" id="9791543at2"/>
<dbReference type="PANTHER" id="PTHR39206:SF1">
    <property type="entry name" value="SLL8004 PROTEIN"/>
    <property type="match status" value="1"/>
</dbReference>
<reference evidence="4 5" key="1">
    <citation type="submission" date="2014-12" db="EMBL/GenBank/DDBJ databases">
        <title>Genome sequence of Flavobacterium anhuiense RCM74.</title>
        <authorList>
            <person name="Kim J.F."/>
            <person name="Song J.Y."/>
            <person name="Kwak M.-J."/>
            <person name="Lee S.-W."/>
        </authorList>
    </citation>
    <scope>NUCLEOTIDE SEQUENCE [LARGE SCALE GENOMIC DNA]</scope>
    <source>
        <strain evidence="4 5">RCM74</strain>
    </source>
</reference>
<feature type="domain" description="Zeta toxin" evidence="3">
    <location>
        <begin position="2"/>
        <end position="151"/>
    </location>
</feature>
<proteinExistence type="predicted"/>
<dbReference type="GO" id="GO:0016301">
    <property type="term" value="F:kinase activity"/>
    <property type="evidence" value="ECO:0007669"/>
    <property type="project" value="InterPro"/>
</dbReference>
<evidence type="ECO:0000313" key="5">
    <source>
        <dbReference type="Proteomes" id="UP000290433"/>
    </source>
</evidence>
<accession>A0A444W256</accession>
<dbReference type="Gene3D" id="3.40.50.300">
    <property type="entry name" value="P-loop containing nucleotide triphosphate hydrolases"/>
    <property type="match status" value="1"/>
</dbReference>
<dbReference type="PANTHER" id="PTHR39206">
    <property type="entry name" value="SLL8004 PROTEIN"/>
    <property type="match status" value="1"/>
</dbReference>
<evidence type="ECO:0000259" key="3">
    <source>
        <dbReference type="Pfam" id="PF06414"/>
    </source>
</evidence>
<keyword evidence="1" id="KW-0547">Nucleotide-binding</keyword>
<dbReference type="GO" id="GO:0005524">
    <property type="term" value="F:ATP binding"/>
    <property type="evidence" value="ECO:0007669"/>
    <property type="project" value="UniProtKB-KW"/>
</dbReference>
<sequence length="197" mass="22773">MSKPILTVIAGCNGSGKSTFSKVLSPEKFTPFDYDFYFLKFYNSLFDSDVREEMAHSLAFNELENQIKTAIANKSSFCYETNFNSTPLHWPDIFKNNGYDLQLIFLCLNSIQEAKKRVAIRVENGGHFVPENEIERRYQDGYANLNKFFDHFDYVDLYDSSAYKEQPSYVLSIESGKIQSINYVPDYLKDLIPNVIP</sequence>
<dbReference type="Proteomes" id="UP000290433">
    <property type="component" value="Unassembled WGS sequence"/>
</dbReference>
<organism evidence="4 5">
    <name type="scientific">Flavobacterium anhuiense</name>
    <dbReference type="NCBI Taxonomy" id="459526"/>
    <lineage>
        <taxon>Bacteria</taxon>
        <taxon>Pseudomonadati</taxon>
        <taxon>Bacteroidota</taxon>
        <taxon>Flavobacteriia</taxon>
        <taxon>Flavobacteriales</taxon>
        <taxon>Flavobacteriaceae</taxon>
        <taxon>Flavobacterium</taxon>
    </lineage>
</organism>